<gene>
    <name evidence="1" type="ORF">F1735_04805</name>
</gene>
<dbReference type="Proteomes" id="UP000610594">
    <property type="component" value="Unassembled WGS sequence"/>
</dbReference>
<organism evidence="1 2">
    <name type="scientific">Massilia genomosp. 1</name>
    <dbReference type="NCBI Taxonomy" id="2609280"/>
    <lineage>
        <taxon>Bacteria</taxon>
        <taxon>Pseudomonadati</taxon>
        <taxon>Pseudomonadota</taxon>
        <taxon>Betaproteobacteria</taxon>
        <taxon>Burkholderiales</taxon>
        <taxon>Oxalobacteraceae</taxon>
        <taxon>Telluria group</taxon>
        <taxon>Massilia</taxon>
    </lineage>
</organism>
<evidence type="ECO:0000313" key="1">
    <source>
        <dbReference type="EMBL" id="NHZ61626.1"/>
    </source>
</evidence>
<comment type="caution">
    <text evidence="1">The sequence shown here is derived from an EMBL/GenBank/DDBJ whole genome shotgun (WGS) entry which is preliminary data.</text>
</comment>
<keyword evidence="2" id="KW-1185">Reference proteome</keyword>
<name>A0ABX0MME4_9BURK</name>
<accession>A0ABX0MME4</accession>
<reference evidence="1 2" key="1">
    <citation type="submission" date="2019-10" db="EMBL/GenBank/DDBJ databases">
        <title>Taxonomy of Antarctic Massilia spp.: description of Massilia rubra sp. nov., Massilia aquatica sp. nov., Massilia mucilaginosa sp. nov., Massilia frigida sp. nov. isolated from streams, lakes and regoliths.</title>
        <authorList>
            <person name="Holochova P."/>
            <person name="Sedlacek I."/>
            <person name="Kralova S."/>
            <person name="Maslanova I."/>
            <person name="Busse H.-J."/>
            <person name="Stankova E."/>
            <person name="Vrbovska V."/>
            <person name="Kovarovic V."/>
            <person name="Bartak M."/>
            <person name="Svec P."/>
            <person name="Pantucek R."/>
        </authorList>
    </citation>
    <scope>NUCLEOTIDE SEQUENCE [LARGE SCALE GENOMIC DNA]</scope>
    <source>
        <strain evidence="1 2">CCM 8694</strain>
    </source>
</reference>
<proteinExistence type="predicted"/>
<evidence type="ECO:0000313" key="2">
    <source>
        <dbReference type="Proteomes" id="UP000610594"/>
    </source>
</evidence>
<sequence length="116" mass="12499">MTHFRQFELDVLGMLGSPTPYGDRLPLLARSASTIEVEYTGVGYFLSFGSSSLPLARAVLCDPLVIGEVDGIVCGFIAFVENHSLTLECYTYGDAGLPPHCRDRDVVLRIGSAVSS</sequence>
<dbReference type="RefSeq" id="WP_167235869.1">
    <property type="nucleotide sequence ID" value="NZ_WHJF01000008.1"/>
</dbReference>
<protein>
    <submittedName>
        <fullName evidence="1">Uncharacterized protein</fullName>
    </submittedName>
</protein>
<dbReference type="EMBL" id="WHJF01000008">
    <property type="protein sequence ID" value="NHZ61626.1"/>
    <property type="molecule type" value="Genomic_DNA"/>
</dbReference>